<name>A0A7T4TA11_9BURK</name>
<dbReference type="KEGG" id="pgis:I6I06_06480"/>
<keyword evidence="2" id="KW-1185">Reference proteome</keyword>
<dbReference type="EMBL" id="CP066075">
    <property type="protein sequence ID" value="QQC65597.1"/>
    <property type="molecule type" value="Genomic_DNA"/>
</dbReference>
<gene>
    <name evidence="1" type="ORF">I6I06_06480</name>
</gene>
<evidence type="ECO:0000313" key="2">
    <source>
        <dbReference type="Proteomes" id="UP000595610"/>
    </source>
</evidence>
<proteinExistence type="predicted"/>
<reference evidence="1 2" key="1">
    <citation type="submission" date="2020-12" db="EMBL/GenBank/DDBJ databases">
        <title>FDA dAtabase for Regulatory Grade micrObial Sequences (FDA-ARGOS): Supporting development and validation of Infectious Disease Dx tests.</title>
        <authorList>
            <person name="Nelson B."/>
            <person name="Plummer A."/>
            <person name="Tallon L."/>
            <person name="Sadzewicz L."/>
            <person name="Zhao X."/>
            <person name="Boylan J."/>
            <person name="Ott S."/>
            <person name="Bowen H."/>
            <person name="Vavikolanu K."/>
            <person name="Mehta A."/>
            <person name="Aluvathingal J."/>
            <person name="Nadendla S."/>
            <person name="Myers T."/>
            <person name="Yan Y."/>
            <person name="Sichtig H."/>
        </authorList>
    </citation>
    <scope>NUCLEOTIDE SEQUENCE [LARGE SCALE GENOMIC DNA]</scope>
    <source>
        <strain evidence="1 2">FDAARGOS_1049</strain>
    </source>
</reference>
<dbReference type="Proteomes" id="UP000595610">
    <property type="component" value="Chromosome 1"/>
</dbReference>
<dbReference type="AlphaFoldDB" id="A0A7T4TA11"/>
<evidence type="ECO:0000313" key="1">
    <source>
        <dbReference type="EMBL" id="QQC65597.1"/>
    </source>
</evidence>
<accession>A0A7T4TA11</accession>
<protein>
    <submittedName>
        <fullName evidence="1">Uncharacterized protein</fullName>
    </submittedName>
</protein>
<sequence>MTAGLTRICLARSVRGFCNSYQHAPQSAEYQPENLLVHFFNAQLICREENNPLATSRKSKIVRFEVVSPHLGQTGFV</sequence>
<organism evidence="1 2">
    <name type="scientific">Paraburkholderia ginsengisoli</name>
    <dbReference type="NCBI Taxonomy" id="311231"/>
    <lineage>
        <taxon>Bacteria</taxon>
        <taxon>Pseudomonadati</taxon>
        <taxon>Pseudomonadota</taxon>
        <taxon>Betaproteobacteria</taxon>
        <taxon>Burkholderiales</taxon>
        <taxon>Burkholderiaceae</taxon>
        <taxon>Paraburkholderia</taxon>
    </lineage>
</organism>
<dbReference type="RefSeq" id="WP_167335628.1">
    <property type="nucleotide sequence ID" value="NZ_CP066075.1"/>
</dbReference>